<dbReference type="PANTHER" id="PTHR22617:SF23">
    <property type="entry name" value="CHEMOTAXIS PROTEIN CHEW"/>
    <property type="match status" value="1"/>
</dbReference>
<dbReference type="InterPro" id="IPR036061">
    <property type="entry name" value="CheW-like_dom_sf"/>
</dbReference>
<organism evidence="2 3">
    <name type="scientific">Methanospirillum lacunae</name>
    <dbReference type="NCBI Taxonomy" id="668570"/>
    <lineage>
        <taxon>Archaea</taxon>
        <taxon>Methanobacteriati</taxon>
        <taxon>Methanobacteriota</taxon>
        <taxon>Stenosarchaea group</taxon>
        <taxon>Methanomicrobia</taxon>
        <taxon>Methanomicrobiales</taxon>
        <taxon>Methanospirillaceae</taxon>
        <taxon>Methanospirillum</taxon>
    </lineage>
</organism>
<feature type="domain" description="CheW-like" evidence="1">
    <location>
        <begin position="45"/>
        <end position="182"/>
    </location>
</feature>
<comment type="caution">
    <text evidence="2">The sequence shown here is derived from an EMBL/GenBank/DDBJ whole genome shotgun (WGS) entry which is preliminary data.</text>
</comment>
<dbReference type="PANTHER" id="PTHR22617">
    <property type="entry name" value="CHEMOTAXIS SENSOR HISTIDINE KINASE-RELATED"/>
    <property type="match status" value="1"/>
</dbReference>
<dbReference type="PROSITE" id="PS50851">
    <property type="entry name" value="CHEW"/>
    <property type="match status" value="1"/>
</dbReference>
<dbReference type="RefSeq" id="WP_109967344.1">
    <property type="nucleotide sequence ID" value="NZ_CP176093.1"/>
</dbReference>
<dbReference type="OrthoDB" id="115049at2157"/>
<dbReference type="AlphaFoldDB" id="A0A2V2N6D7"/>
<sequence length="187" mass="20454">MNDSLHEIQSFSTNDFTNLSSTDILTQRARDLAAPRVEYQEDKSGTEVLEFLLSGEIYVIGMEYIREVALLKEITYIPGTPPFILGIISLHGSILSIVDLRIVLGMPPKGLTDFNRIIVLSNNVMTFGILADAIVRTRTINTDQISRPPPTISGLEAAYLIGVLPGPIMIIDARALLSNPGMIVGDE</sequence>
<dbReference type="GeneID" id="97549423"/>
<keyword evidence="3" id="KW-1185">Reference proteome</keyword>
<dbReference type="InterPro" id="IPR002545">
    <property type="entry name" value="CheW-lke_dom"/>
</dbReference>
<evidence type="ECO:0000313" key="2">
    <source>
        <dbReference type="EMBL" id="PWR74065.1"/>
    </source>
</evidence>
<dbReference type="GO" id="GO:0007165">
    <property type="term" value="P:signal transduction"/>
    <property type="evidence" value="ECO:0007669"/>
    <property type="project" value="InterPro"/>
</dbReference>
<evidence type="ECO:0000259" key="1">
    <source>
        <dbReference type="PROSITE" id="PS50851"/>
    </source>
</evidence>
<dbReference type="Proteomes" id="UP000245657">
    <property type="component" value="Unassembled WGS sequence"/>
</dbReference>
<accession>A0A2V2N6D7</accession>
<evidence type="ECO:0000313" key="3">
    <source>
        <dbReference type="Proteomes" id="UP000245657"/>
    </source>
</evidence>
<dbReference type="Gene3D" id="2.30.30.40">
    <property type="entry name" value="SH3 Domains"/>
    <property type="match status" value="1"/>
</dbReference>
<dbReference type="Pfam" id="PF01584">
    <property type="entry name" value="CheW"/>
    <property type="match status" value="1"/>
</dbReference>
<dbReference type="SMART" id="SM00260">
    <property type="entry name" value="CheW"/>
    <property type="match status" value="1"/>
</dbReference>
<dbReference type="Gene3D" id="2.40.50.180">
    <property type="entry name" value="CheA-289, Domain 4"/>
    <property type="match status" value="1"/>
</dbReference>
<proteinExistence type="predicted"/>
<protein>
    <submittedName>
        <fullName evidence="2">Chemotaxis protein CheW</fullName>
    </submittedName>
</protein>
<dbReference type="GO" id="GO:0005829">
    <property type="term" value="C:cytosol"/>
    <property type="evidence" value="ECO:0007669"/>
    <property type="project" value="TreeGrafter"/>
</dbReference>
<dbReference type="EMBL" id="QGMY01000002">
    <property type="protein sequence ID" value="PWR74065.1"/>
    <property type="molecule type" value="Genomic_DNA"/>
</dbReference>
<name>A0A2V2N6D7_9EURY</name>
<dbReference type="GO" id="GO:0006935">
    <property type="term" value="P:chemotaxis"/>
    <property type="evidence" value="ECO:0007669"/>
    <property type="project" value="InterPro"/>
</dbReference>
<dbReference type="InterPro" id="IPR039315">
    <property type="entry name" value="CheW"/>
</dbReference>
<reference evidence="2 3" key="1">
    <citation type="submission" date="2018-05" db="EMBL/GenBank/DDBJ databases">
        <title>Draft genome of Methanospirillum lacunae Ki8-1.</title>
        <authorList>
            <person name="Dueholm M.S."/>
            <person name="Nielsen P.H."/>
            <person name="Bakmann L.F."/>
            <person name="Otzen D.E."/>
        </authorList>
    </citation>
    <scope>NUCLEOTIDE SEQUENCE [LARGE SCALE GENOMIC DNA]</scope>
    <source>
        <strain evidence="2 3">Ki8-1</strain>
    </source>
</reference>
<gene>
    <name evidence="2" type="ORF">DK846_02595</name>
</gene>
<dbReference type="SUPFAM" id="SSF50341">
    <property type="entry name" value="CheW-like"/>
    <property type="match status" value="1"/>
</dbReference>